<reference evidence="3 4" key="1">
    <citation type="submission" date="2019-07" db="EMBL/GenBank/DDBJ databases">
        <title>The pathways for chlorine oxyanion respiration interact through the shared metabolite chlorate.</title>
        <authorList>
            <person name="Barnum T.P."/>
            <person name="Cheng Y."/>
            <person name="Hill K.A."/>
            <person name="Lucas L.N."/>
            <person name="Carlson H.K."/>
            <person name="Coates J.D."/>
        </authorList>
    </citation>
    <scope>NUCLEOTIDE SEQUENCE [LARGE SCALE GENOMIC DNA]</scope>
    <source>
        <strain evidence="3 4">SFB-3</strain>
    </source>
</reference>
<accession>A0A557QVX5</accession>
<keyword evidence="2" id="KW-0732">Signal</keyword>
<name>A0A557QVX5_9RHOO</name>
<dbReference type="EMBL" id="VMNK01000008">
    <property type="protein sequence ID" value="TVO57072.1"/>
    <property type="molecule type" value="Genomic_DNA"/>
</dbReference>
<dbReference type="AlphaFoldDB" id="A0A557QVX5"/>
<evidence type="ECO:0000256" key="2">
    <source>
        <dbReference type="SAM" id="SignalP"/>
    </source>
</evidence>
<feature type="signal peptide" evidence="2">
    <location>
        <begin position="1"/>
        <end position="20"/>
    </location>
</feature>
<evidence type="ECO:0000313" key="4">
    <source>
        <dbReference type="Proteomes" id="UP000319502"/>
    </source>
</evidence>
<feature type="region of interest" description="Disordered" evidence="1">
    <location>
        <begin position="70"/>
        <end position="95"/>
    </location>
</feature>
<dbReference type="InterPro" id="IPR019638">
    <property type="entry name" value="DUF2502"/>
</dbReference>
<dbReference type="RefSeq" id="WP_144309621.1">
    <property type="nucleotide sequence ID" value="NZ_VMNK01000008.1"/>
</dbReference>
<feature type="chain" id="PRO_5021830875" evidence="2">
    <location>
        <begin position="21"/>
        <end position="95"/>
    </location>
</feature>
<dbReference type="OrthoDB" id="9180720at2"/>
<sequence length="95" mass="10828">MKKIVLVAAFLAGASALTHASDVRIDVDRVRIQAGGVTLSIGDRDRRGYYWDGGVWRDPVYWKKHHYRDYDDDDHRRKGNKGYHCPPGQAKKGNC</sequence>
<proteinExistence type="predicted"/>
<gene>
    <name evidence="3" type="ORF">FHP91_10830</name>
</gene>
<protein>
    <submittedName>
        <fullName evidence="3">DUF2502 domain-containing protein</fullName>
    </submittedName>
</protein>
<evidence type="ECO:0000256" key="1">
    <source>
        <dbReference type="SAM" id="MobiDB-lite"/>
    </source>
</evidence>
<comment type="caution">
    <text evidence="3">The sequence shown here is derived from an EMBL/GenBank/DDBJ whole genome shotgun (WGS) entry which is preliminary data.</text>
</comment>
<organism evidence="3 4">
    <name type="scientific">Denitromonas halophila</name>
    <dbReference type="NCBI Taxonomy" id="1629404"/>
    <lineage>
        <taxon>Bacteria</taxon>
        <taxon>Pseudomonadati</taxon>
        <taxon>Pseudomonadota</taxon>
        <taxon>Betaproteobacteria</taxon>
        <taxon>Rhodocyclales</taxon>
        <taxon>Zoogloeaceae</taxon>
        <taxon>Denitromonas</taxon>
    </lineage>
</organism>
<dbReference type="Proteomes" id="UP000319502">
    <property type="component" value="Unassembled WGS sequence"/>
</dbReference>
<evidence type="ECO:0000313" key="3">
    <source>
        <dbReference type="EMBL" id="TVO57072.1"/>
    </source>
</evidence>
<keyword evidence="4" id="KW-1185">Reference proteome</keyword>
<dbReference type="Pfam" id="PF10697">
    <property type="entry name" value="DUF2502"/>
    <property type="match status" value="1"/>
</dbReference>